<evidence type="ECO:0000259" key="8">
    <source>
        <dbReference type="SMART" id="SM00235"/>
    </source>
</evidence>
<evidence type="ECO:0000256" key="3">
    <source>
        <dbReference type="ARBA" id="ARBA00022670"/>
    </source>
</evidence>
<keyword evidence="7" id="KW-0862">Zinc</keyword>
<keyword evidence="10" id="KW-1185">Reference proteome</keyword>
<dbReference type="Gene3D" id="3.40.390.10">
    <property type="entry name" value="Collagenase (Catalytic Domain)"/>
    <property type="match status" value="1"/>
</dbReference>
<dbReference type="SUPFAM" id="SSF51120">
    <property type="entry name" value="beta-Roll"/>
    <property type="match status" value="1"/>
</dbReference>
<dbReference type="GO" id="GO:0006508">
    <property type="term" value="P:proteolysis"/>
    <property type="evidence" value="ECO:0007669"/>
    <property type="project" value="UniProtKB-KW"/>
</dbReference>
<dbReference type="InterPro" id="IPR038255">
    <property type="entry name" value="PBS_linker_sf"/>
</dbReference>
<keyword evidence="6" id="KW-0378">Hydrolase</keyword>
<organism evidence="9 10">
    <name type="scientific">Duganella radicis</name>
    <dbReference type="NCBI Taxonomy" id="551988"/>
    <lineage>
        <taxon>Bacteria</taxon>
        <taxon>Pseudomonadati</taxon>
        <taxon>Pseudomonadota</taxon>
        <taxon>Betaproteobacteria</taxon>
        <taxon>Burkholderiales</taxon>
        <taxon>Oxalobacteraceae</taxon>
        <taxon>Telluria group</taxon>
        <taxon>Duganella</taxon>
    </lineage>
</organism>
<keyword evidence="4" id="KW-0479">Metal-binding</keyword>
<dbReference type="InterPro" id="IPR025282">
    <property type="entry name" value="DUF4214"/>
</dbReference>
<evidence type="ECO:0000256" key="6">
    <source>
        <dbReference type="ARBA" id="ARBA00022801"/>
    </source>
</evidence>
<dbReference type="SUPFAM" id="SSF55486">
    <property type="entry name" value="Metalloproteases ('zincins'), catalytic domain"/>
    <property type="match status" value="1"/>
</dbReference>
<dbReference type="GO" id="GO:0031012">
    <property type="term" value="C:extracellular matrix"/>
    <property type="evidence" value="ECO:0007669"/>
    <property type="project" value="InterPro"/>
</dbReference>
<comment type="caution">
    <text evidence="9">The sequence shown here is derived from an EMBL/GenBank/DDBJ whole genome shotgun (WGS) entry which is preliminary data.</text>
</comment>
<reference evidence="9 10" key="1">
    <citation type="submission" date="2019-11" db="EMBL/GenBank/DDBJ databases">
        <title>Type strains purchased from KCTC, JCM and DSMZ.</title>
        <authorList>
            <person name="Lu H."/>
        </authorList>
    </citation>
    <scope>NUCLEOTIDE SEQUENCE [LARGE SCALE GENOMIC DNA]</scope>
    <source>
        <strain evidence="9 10">KCTC 22382</strain>
    </source>
</reference>
<keyword evidence="5" id="KW-0677">Repeat</keyword>
<dbReference type="InterPro" id="IPR013858">
    <property type="entry name" value="Peptidase_M10B_C"/>
</dbReference>
<dbReference type="EMBL" id="WNKY01000032">
    <property type="protein sequence ID" value="MTV40338.1"/>
    <property type="molecule type" value="Genomic_DNA"/>
</dbReference>
<evidence type="ECO:0000313" key="9">
    <source>
        <dbReference type="EMBL" id="MTV40338.1"/>
    </source>
</evidence>
<dbReference type="RefSeq" id="WP_155466202.1">
    <property type="nucleotide sequence ID" value="NZ_WNKY01000032.1"/>
</dbReference>
<evidence type="ECO:0000256" key="2">
    <source>
        <dbReference type="ARBA" id="ARBA00022525"/>
    </source>
</evidence>
<dbReference type="CDD" id="cd04277">
    <property type="entry name" value="ZnMc_serralysin_like"/>
    <property type="match status" value="1"/>
</dbReference>
<dbReference type="Gene3D" id="2.150.10.10">
    <property type="entry name" value="Serralysin-like metalloprotease, C-terminal"/>
    <property type="match status" value="1"/>
</dbReference>
<evidence type="ECO:0000256" key="1">
    <source>
        <dbReference type="ARBA" id="ARBA00004613"/>
    </source>
</evidence>
<evidence type="ECO:0000313" key="10">
    <source>
        <dbReference type="Proteomes" id="UP000475582"/>
    </source>
</evidence>
<dbReference type="Pfam" id="PF00413">
    <property type="entry name" value="Peptidase_M10"/>
    <property type="match status" value="1"/>
</dbReference>
<name>A0A6L6PMK4_9BURK</name>
<dbReference type="GO" id="GO:0005615">
    <property type="term" value="C:extracellular space"/>
    <property type="evidence" value="ECO:0007669"/>
    <property type="project" value="InterPro"/>
</dbReference>
<dbReference type="Proteomes" id="UP000475582">
    <property type="component" value="Unassembled WGS sequence"/>
</dbReference>
<evidence type="ECO:0000256" key="5">
    <source>
        <dbReference type="ARBA" id="ARBA00022737"/>
    </source>
</evidence>
<protein>
    <submittedName>
        <fullName evidence="9">DUF4214 domain-containing protein</fullName>
    </submittedName>
</protein>
<dbReference type="GO" id="GO:0005509">
    <property type="term" value="F:calcium ion binding"/>
    <property type="evidence" value="ECO:0007669"/>
    <property type="project" value="InterPro"/>
</dbReference>
<dbReference type="InterPro" id="IPR001818">
    <property type="entry name" value="Pept_M10_metallopeptidase"/>
</dbReference>
<evidence type="ECO:0000256" key="7">
    <source>
        <dbReference type="ARBA" id="ARBA00022833"/>
    </source>
</evidence>
<dbReference type="OrthoDB" id="480426at2"/>
<dbReference type="InterPro" id="IPR006026">
    <property type="entry name" value="Peptidase_Metallo"/>
</dbReference>
<feature type="domain" description="Peptidase metallopeptidase" evidence="8">
    <location>
        <begin position="26"/>
        <end position="209"/>
    </location>
</feature>
<gene>
    <name evidence="9" type="ORF">GM676_22495</name>
</gene>
<dbReference type="InterPro" id="IPR034033">
    <property type="entry name" value="Serralysin-like"/>
</dbReference>
<dbReference type="Gene3D" id="1.10.3130.20">
    <property type="entry name" value="Phycobilisome linker domain"/>
    <property type="match status" value="1"/>
</dbReference>
<dbReference type="GO" id="GO:0008270">
    <property type="term" value="F:zinc ion binding"/>
    <property type="evidence" value="ECO:0007669"/>
    <property type="project" value="InterPro"/>
</dbReference>
<dbReference type="InterPro" id="IPR011049">
    <property type="entry name" value="Serralysin-like_metalloprot_C"/>
</dbReference>
<dbReference type="Pfam" id="PF08548">
    <property type="entry name" value="Peptidase_M10_C"/>
    <property type="match status" value="2"/>
</dbReference>
<accession>A0A6L6PMK4</accession>
<proteinExistence type="predicted"/>
<keyword evidence="2" id="KW-0964">Secreted</keyword>
<dbReference type="AlphaFoldDB" id="A0A6L6PMK4"/>
<sequence>MPSPSTTGPASDVDNSGQLTIDALLGGSKWGGAVGTAATVTYSFPWTTSTTAVFTSPDGIYSDLHEDTAAQHYGLNAIQQAAAQNALQAWASVANITPVLVAESSTSVGDIRVAFTSASNTASDGGAAWGWASYPSGFYPSGGDVWISTSVTDTNWASGSYNYMSLIHELGHALGLKHPFEDGTVDLAHANRQYSIMAYDDAPNSLFVDITETARGYSWRSYDVVPDTPMVNDIAAMQYQYGANMNYKTGNDTYTFDPATPFLRTIWDAGGNDTISIANFTNGSVIDLTPGDYSSIHIPSEVRSDIDWGTSQPPAGTYDGTNNLGIAYGAWLENAIGGSGNDTLIGNSLANHLQGNGGSNAIDGGSGIDTALYSGNFSAYSVAATSTGYTVTLASNPAQKDTLTSIERMSFADATVALNIASLAESTLSSQYTALAQKFYVAYFGRPADANGLASMVAQFAAAGVPTDTQAFVDAYRTNASVHALIDSFGNSNESAALYSGNNRDFVTAIYTHLLGRTPNAEGLNFWAGALDSGNLARGLAALNIVAGAEGNTTTQGQIDAALIANRVTVAQNFTSMFDTPAEVAGYAGAAAAATARAMLDAVNQSTGILNYESTVIDTVGKLAGAHAELVGVNTVDSGWLLAA</sequence>
<comment type="subcellular location">
    <subcellularLocation>
        <location evidence="1">Secreted</location>
    </subcellularLocation>
</comment>
<dbReference type="InterPro" id="IPR024079">
    <property type="entry name" value="MetalloPept_cat_dom_sf"/>
</dbReference>
<dbReference type="Pfam" id="PF13946">
    <property type="entry name" value="DUF4214"/>
    <property type="match status" value="1"/>
</dbReference>
<evidence type="ECO:0000256" key="4">
    <source>
        <dbReference type="ARBA" id="ARBA00022723"/>
    </source>
</evidence>
<dbReference type="GO" id="GO:0004222">
    <property type="term" value="F:metalloendopeptidase activity"/>
    <property type="evidence" value="ECO:0007669"/>
    <property type="project" value="InterPro"/>
</dbReference>
<keyword evidence="3" id="KW-0645">Protease</keyword>
<dbReference type="SMART" id="SM00235">
    <property type="entry name" value="ZnMc"/>
    <property type="match status" value="1"/>
</dbReference>